<protein>
    <submittedName>
        <fullName evidence="11">Low-density lipoprotein receptor domain class A</fullName>
    </submittedName>
</protein>
<dbReference type="PRINTS" id="PR00261">
    <property type="entry name" value="LDLRECEPTOR"/>
</dbReference>
<dbReference type="PANTHER" id="PTHR24270">
    <property type="entry name" value="LOW-DENSITY LIPOPROTEIN RECEPTOR-RELATED"/>
    <property type="match status" value="1"/>
</dbReference>
<sequence length="119" mass="13472">MIYVYPILSLLLFDTFSCIKSLDEFWQCANHKCVPNSWRCDGNDDCDDGSDERDCAQSQKDMGTGHALCLKGQYQCLSGECVDEKKVCDRNYDCPDRSDESTQCCASEVLIRMSSRIIS</sequence>
<feature type="signal peptide" evidence="9">
    <location>
        <begin position="1"/>
        <end position="21"/>
    </location>
</feature>
<keyword evidence="5" id="KW-1133">Transmembrane helix</keyword>
<dbReference type="PROSITE" id="PS50068">
    <property type="entry name" value="LDLRA_2"/>
    <property type="match status" value="2"/>
</dbReference>
<organism evidence="10 11">
    <name type="scientific">Heterorhabditis bacteriophora</name>
    <name type="common">Entomopathogenic nematode worm</name>
    <dbReference type="NCBI Taxonomy" id="37862"/>
    <lineage>
        <taxon>Eukaryota</taxon>
        <taxon>Metazoa</taxon>
        <taxon>Ecdysozoa</taxon>
        <taxon>Nematoda</taxon>
        <taxon>Chromadorea</taxon>
        <taxon>Rhabditida</taxon>
        <taxon>Rhabditina</taxon>
        <taxon>Rhabditomorpha</taxon>
        <taxon>Strongyloidea</taxon>
        <taxon>Heterorhabditidae</taxon>
        <taxon>Heterorhabditis</taxon>
    </lineage>
</organism>
<feature type="disulfide bond" evidence="8">
    <location>
        <begin position="69"/>
        <end position="81"/>
    </location>
</feature>
<dbReference type="GO" id="GO:0012505">
    <property type="term" value="C:endomembrane system"/>
    <property type="evidence" value="ECO:0007669"/>
    <property type="project" value="UniProtKB-SubCell"/>
</dbReference>
<dbReference type="PROSITE" id="PS01209">
    <property type="entry name" value="LDLRA_1"/>
    <property type="match status" value="2"/>
</dbReference>
<evidence type="ECO:0000256" key="7">
    <source>
        <dbReference type="ARBA" id="ARBA00023157"/>
    </source>
</evidence>
<proteinExistence type="predicted"/>
<evidence type="ECO:0000256" key="5">
    <source>
        <dbReference type="ARBA" id="ARBA00022989"/>
    </source>
</evidence>
<dbReference type="CDD" id="cd00112">
    <property type="entry name" value="LDLa"/>
    <property type="match status" value="1"/>
</dbReference>
<evidence type="ECO:0000256" key="9">
    <source>
        <dbReference type="SAM" id="SignalP"/>
    </source>
</evidence>
<accession>A0A1I7WL14</accession>
<dbReference type="SUPFAM" id="SSF57424">
    <property type="entry name" value="LDL receptor-like module"/>
    <property type="match status" value="2"/>
</dbReference>
<feature type="disulfide bond" evidence="8">
    <location>
        <begin position="28"/>
        <end position="46"/>
    </location>
</feature>
<dbReference type="AlphaFoldDB" id="A0A1I7WL14"/>
<feature type="chain" id="PRO_5009310674" evidence="9">
    <location>
        <begin position="22"/>
        <end position="119"/>
    </location>
</feature>
<evidence type="ECO:0000313" key="11">
    <source>
        <dbReference type="WBParaSite" id="Hba_05827"/>
    </source>
</evidence>
<keyword evidence="6" id="KW-0472">Membrane</keyword>
<evidence type="ECO:0000256" key="4">
    <source>
        <dbReference type="ARBA" id="ARBA00022737"/>
    </source>
</evidence>
<feature type="disulfide bond" evidence="8">
    <location>
        <begin position="76"/>
        <end position="94"/>
    </location>
</feature>
<keyword evidence="4" id="KW-0677">Repeat</keyword>
<comment type="caution">
    <text evidence="8">Lacks conserved residue(s) required for the propagation of feature annotation.</text>
</comment>
<reference evidence="11" key="1">
    <citation type="submission" date="2016-11" db="UniProtKB">
        <authorList>
            <consortium name="WormBaseParasite"/>
        </authorList>
    </citation>
    <scope>IDENTIFICATION</scope>
</reference>
<evidence type="ECO:0000256" key="6">
    <source>
        <dbReference type="ARBA" id="ARBA00023136"/>
    </source>
</evidence>
<dbReference type="InterPro" id="IPR002172">
    <property type="entry name" value="LDrepeatLR_classA_rpt"/>
</dbReference>
<keyword evidence="9" id="KW-0732">Signal</keyword>
<evidence type="ECO:0000313" key="10">
    <source>
        <dbReference type="Proteomes" id="UP000095283"/>
    </source>
</evidence>
<dbReference type="Proteomes" id="UP000095283">
    <property type="component" value="Unplaced"/>
</dbReference>
<dbReference type="SMART" id="SM00192">
    <property type="entry name" value="LDLa"/>
    <property type="match status" value="2"/>
</dbReference>
<keyword evidence="3" id="KW-0812">Transmembrane</keyword>
<dbReference type="Pfam" id="PF00057">
    <property type="entry name" value="Ldl_recept_a"/>
    <property type="match status" value="2"/>
</dbReference>
<keyword evidence="7 8" id="KW-1015">Disulfide bond</keyword>
<comment type="subcellular location">
    <subcellularLocation>
        <location evidence="2">Endomembrane system</location>
    </subcellularLocation>
    <subcellularLocation>
        <location evidence="1">Membrane</location>
        <topology evidence="1">Single-pass membrane protein</topology>
    </subcellularLocation>
</comment>
<dbReference type="InterPro" id="IPR036055">
    <property type="entry name" value="LDL_receptor-like_sf"/>
</dbReference>
<evidence type="ECO:0000256" key="2">
    <source>
        <dbReference type="ARBA" id="ARBA00004308"/>
    </source>
</evidence>
<dbReference type="GO" id="GO:0005886">
    <property type="term" value="C:plasma membrane"/>
    <property type="evidence" value="ECO:0007669"/>
    <property type="project" value="TreeGrafter"/>
</dbReference>
<dbReference type="WBParaSite" id="Hba_05827">
    <property type="protein sequence ID" value="Hba_05827"/>
    <property type="gene ID" value="Hba_05827"/>
</dbReference>
<name>A0A1I7WL14_HETBA</name>
<evidence type="ECO:0000256" key="8">
    <source>
        <dbReference type="PROSITE-ProRule" id="PRU00124"/>
    </source>
</evidence>
<keyword evidence="10" id="KW-1185">Reference proteome</keyword>
<dbReference type="InterPro" id="IPR023415">
    <property type="entry name" value="LDLR_class-A_CS"/>
</dbReference>
<feature type="disulfide bond" evidence="8">
    <location>
        <begin position="40"/>
        <end position="55"/>
    </location>
</feature>
<evidence type="ECO:0000256" key="3">
    <source>
        <dbReference type="ARBA" id="ARBA00022692"/>
    </source>
</evidence>
<dbReference type="GO" id="GO:0016192">
    <property type="term" value="P:vesicle-mediated transport"/>
    <property type="evidence" value="ECO:0007669"/>
    <property type="project" value="UniProtKB-ARBA"/>
</dbReference>
<dbReference type="InterPro" id="IPR050685">
    <property type="entry name" value="LDLR"/>
</dbReference>
<dbReference type="Gene3D" id="4.10.400.10">
    <property type="entry name" value="Low-density Lipoprotein Receptor"/>
    <property type="match status" value="2"/>
</dbReference>
<evidence type="ECO:0000256" key="1">
    <source>
        <dbReference type="ARBA" id="ARBA00004167"/>
    </source>
</evidence>